<sequence length="234" mass="25258">MAARVPTILATSMGFNRARVPWRPGPAFTYAFDLADAASRPRLCVVSNGDQRDGFDAAFAGSGVRVSHLTYDTPDVAVRLREQDVIWVDRGSVVALLAAWRANGLPAVLRDCWRAGVVLAGESAGSLCWHTTMITDSHGTVRGIGGGLALLPYANAVHYDEGDRRAVLHRTLATEAMTGYATDTGAGLHYENDTLVAAIADRRNAGAYRVTRSADGHLQEERLDVRRLKRDKGA</sequence>
<evidence type="ECO:0000256" key="1">
    <source>
        <dbReference type="ARBA" id="ARBA00006534"/>
    </source>
</evidence>
<dbReference type="RefSeq" id="WP_075134726.1">
    <property type="nucleotide sequence ID" value="NZ_MSIF01000010.1"/>
</dbReference>
<dbReference type="InterPro" id="IPR029062">
    <property type="entry name" value="Class_I_gatase-like"/>
</dbReference>
<comment type="similarity">
    <text evidence="1">Belongs to the peptidase S51 family.</text>
</comment>
<comment type="caution">
    <text evidence="5">The sequence shown here is derived from an EMBL/GenBank/DDBJ whole genome shotgun (WGS) entry which is preliminary data.</text>
</comment>
<dbReference type="GO" id="GO:0006508">
    <property type="term" value="P:proteolysis"/>
    <property type="evidence" value="ECO:0007669"/>
    <property type="project" value="UniProtKB-KW"/>
</dbReference>
<dbReference type="AlphaFoldDB" id="A0A7Z1AY31"/>
<dbReference type="Pfam" id="PF03575">
    <property type="entry name" value="Peptidase_S51"/>
    <property type="match status" value="1"/>
</dbReference>
<evidence type="ECO:0000256" key="3">
    <source>
        <dbReference type="ARBA" id="ARBA00022801"/>
    </source>
</evidence>
<dbReference type="PANTHER" id="PTHR20842">
    <property type="entry name" value="PROTEASE S51 ALPHA-ASPARTYL DIPEPTIDASE"/>
    <property type="match status" value="1"/>
</dbReference>
<dbReference type="InterPro" id="IPR005320">
    <property type="entry name" value="Peptidase_S51"/>
</dbReference>
<proteinExistence type="inferred from homology"/>
<keyword evidence="6" id="KW-1185">Reference proteome</keyword>
<dbReference type="PANTHER" id="PTHR20842:SF0">
    <property type="entry name" value="ALPHA-ASPARTYL DIPEPTIDASE"/>
    <property type="match status" value="1"/>
</dbReference>
<evidence type="ECO:0000256" key="4">
    <source>
        <dbReference type="ARBA" id="ARBA00022825"/>
    </source>
</evidence>
<keyword evidence="2" id="KW-0645">Protease</keyword>
<evidence type="ECO:0000313" key="6">
    <source>
        <dbReference type="Proteomes" id="UP000185696"/>
    </source>
</evidence>
<dbReference type="SUPFAM" id="SSF52317">
    <property type="entry name" value="Class I glutamine amidotransferase-like"/>
    <property type="match status" value="1"/>
</dbReference>
<dbReference type="GO" id="GO:0008236">
    <property type="term" value="F:serine-type peptidase activity"/>
    <property type="evidence" value="ECO:0007669"/>
    <property type="project" value="UniProtKB-KW"/>
</dbReference>
<accession>A0A7Z1AY31</accession>
<keyword evidence="4" id="KW-0720">Serine protease</keyword>
<dbReference type="OrthoDB" id="9778515at2"/>
<protein>
    <submittedName>
        <fullName evidence="5">Peptidase E</fullName>
    </submittedName>
</protein>
<dbReference type="Gene3D" id="3.40.50.880">
    <property type="match status" value="1"/>
</dbReference>
<reference evidence="5 6" key="1">
    <citation type="submission" date="2016-12" db="EMBL/GenBank/DDBJ databases">
        <title>The draft genome sequence of Actinophytocola xinjiangensis.</title>
        <authorList>
            <person name="Wang W."/>
            <person name="Yuan L."/>
        </authorList>
    </citation>
    <scope>NUCLEOTIDE SEQUENCE [LARGE SCALE GENOMIC DNA]</scope>
    <source>
        <strain evidence="5 6">CGMCC 4.4663</strain>
    </source>
</reference>
<evidence type="ECO:0000313" key="5">
    <source>
        <dbReference type="EMBL" id="OLF09136.1"/>
    </source>
</evidence>
<gene>
    <name evidence="5" type="ORF">BLA60_21425</name>
</gene>
<dbReference type="Proteomes" id="UP000185696">
    <property type="component" value="Unassembled WGS sequence"/>
</dbReference>
<name>A0A7Z1AY31_9PSEU</name>
<evidence type="ECO:0000256" key="2">
    <source>
        <dbReference type="ARBA" id="ARBA00022670"/>
    </source>
</evidence>
<organism evidence="5 6">
    <name type="scientific">Actinophytocola xinjiangensis</name>
    <dbReference type="NCBI Taxonomy" id="485602"/>
    <lineage>
        <taxon>Bacteria</taxon>
        <taxon>Bacillati</taxon>
        <taxon>Actinomycetota</taxon>
        <taxon>Actinomycetes</taxon>
        <taxon>Pseudonocardiales</taxon>
        <taxon>Pseudonocardiaceae</taxon>
    </lineage>
</organism>
<dbReference type="EMBL" id="MSIF01000010">
    <property type="protein sequence ID" value="OLF09136.1"/>
    <property type="molecule type" value="Genomic_DNA"/>
</dbReference>
<keyword evidence="3" id="KW-0378">Hydrolase</keyword>